<proteinExistence type="predicted"/>
<organism evidence="1 2">
    <name type="scientific">Candidatus Falkowbacteria bacterium CG10_big_fil_rev_8_21_14_0_10_43_11</name>
    <dbReference type="NCBI Taxonomy" id="1974568"/>
    <lineage>
        <taxon>Bacteria</taxon>
        <taxon>Candidatus Falkowiibacteriota</taxon>
    </lineage>
</organism>
<name>A0A2M6WN56_9BACT</name>
<evidence type="ECO:0000313" key="1">
    <source>
        <dbReference type="EMBL" id="PIT94174.1"/>
    </source>
</evidence>
<dbReference type="EMBL" id="PFAS01000005">
    <property type="protein sequence ID" value="PIT94174.1"/>
    <property type="molecule type" value="Genomic_DNA"/>
</dbReference>
<gene>
    <name evidence="1" type="ORF">COU00_00285</name>
</gene>
<sequence>MVVDANIYDTRFFQNTIKLEGPSARAVADILIKYFAPRSVVDIGCGCGIYLKEFLNKGVEILGYDGSPAAVEASLVGNKIKLHDLCEPLVLDKKFDLTLCVEVAEHLPPECADILIETLTDASDTIIFTAATPGQGPRSIGHINEQPPEFWVEKFKAKQFTPDKKLTVKIKKEMEENKVVWWVTKNLMIFKKI</sequence>
<dbReference type="Gene3D" id="3.40.50.150">
    <property type="entry name" value="Vaccinia Virus protein VP39"/>
    <property type="match status" value="1"/>
</dbReference>
<dbReference type="Proteomes" id="UP000229335">
    <property type="component" value="Unassembled WGS sequence"/>
</dbReference>
<dbReference type="InterPro" id="IPR029063">
    <property type="entry name" value="SAM-dependent_MTases_sf"/>
</dbReference>
<dbReference type="Pfam" id="PF13489">
    <property type="entry name" value="Methyltransf_23"/>
    <property type="match status" value="1"/>
</dbReference>
<comment type="caution">
    <text evidence="1">The sequence shown here is derived from an EMBL/GenBank/DDBJ whole genome shotgun (WGS) entry which is preliminary data.</text>
</comment>
<evidence type="ECO:0000313" key="2">
    <source>
        <dbReference type="Proteomes" id="UP000229335"/>
    </source>
</evidence>
<dbReference type="AlphaFoldDB" id="A0A2M6WN56"/>
<protein>
    <recommendedName>
        <fullName evidence="3">Methyltransferase domain-containing protein</fullName>
    </recommendedName>
</protein>
<accession>A0A2M6WN56</accession>
<evidence type="ECO:0008006" key="3">
    <source>
        <dbReference type="Google" id="ProtNLM"/>
    </source>
</evidence>
<dbReference type="CDD" id="cd02440">
    <property type="entry name" value="AdoMet_MTases"/>
    <property type="match status" value="1"/>
</dbReference>
<reference evidence="2" key="1">
    <citation type="submission" date="2017-09" db="EMBL/GenBank/DDBJ databases">
        <title>Depth-based differentiation of microbial function through sediment-hosted aquifers and enrichment of novel symbionts in the deep terrestrial subsurface.</title>
        <authorList>
            <person name="Probst A.J."/>
            <person name="Ladd B."/>
            <person name="Jarett J.K."/>
            <person name="Geller-Mcgrath D.E."/>
            <person name="Sieber C.M.K."/>
            <person name="Emerson J.B."/>
            <person name="Anantharaman K."/>
            <person name="Thomas B.C."/>
            <person name="Malmstrom R."/>
            <person name="Stieglmeier M."/>
            <person name="Klingl A."/>
            <person name="Woyke T."/>
            <person name="Ryan C.M."/>
            <person name="Banfield J.F."/>
        </authorList>
    </citation>
    <scope>NUCLEOTIDE SEQUENCE [LARGE SCALE GENOMIC DNA]</scope>
</reference>
<dbReference type="SUPFAM" id="SSF53335">
    <property type="entry name" value="S-adenosyl-L-methionine-dependent methyltransferases"/>
    <property type="match status" value="1"/>
</dbReference>